<gene>
    <name evidence="1" type="ORF">KV110_23785</name>
</gene>
<dbReference type="RefSeq" id="WP_218469499.1">
    <property type="nucleotide sequence ID" value="NZ_BAABJN010000013.1"/>
</dbReference>
<dbReference type="InterPro" id="IPR000358">
    <property type="entry name" value="RNR_small_fam"/>
</dbReference>
<dbReference type="Proteomes" id="UP000694257">
    <property type="component" value="Chromosome"/>
</dbReference>
<dbReference type="Pfam" id="PF00268">
    <property type="entry name" value="Ribonuc_red_sm"/>
    <property type="match status" value="1"/>
</dbReference>
<evidence type="ECO:0000313" key="2">
    <source>
        <dbReference type="Proteomes" id="UP000694257"/>
    </source>
</evidence>
<reference evidence="1 2" key="1">
    <citation type="submission" date="2021-07" db="EMBL/GenBank/DDBJ databases">
        <title>Whole Genome Sequence of Nocardia Iowensis.</title>
        <authorList>
            <person name="Lamm A."/>
            <person name="Collins-Fairclough A.M."/>
            <person name="Bunk B."/>
            <person name="Sproer C."/>
        </authorList>
    </citation>
    <scope>NUCLEOTIDE SEQUENCE [LARGE SCALE GENOMIC DNA]</scope>
    <source>
        <strain evidence="1 2">NRRL 5646</strain>
    </source>
</reference>
<name>A0ABX8RGY4_NOCIO</name>
<protein>
    <submittedName>
        <fullName evidence="1">Ribonucleotide-diphosphate reductase subunit beta</fullName>
    </submittedName>
</protein>
<accession>A0ABX8RGY4</accession>
<sequence>MSAPDAAAEDGTQALLAADRDISGRVAPLDLYYRWESQHWQISSLNIAQDRPDWAALPGFLREELLHTVFRFAAGEMAVTQTLAPIAHAAPTEDYQIYLSTQIADEARHALFFRTYVDGLRAVGIAPSAIDRERDETVTVGDLFEQSLRTITGQVRTDPDDLARWYEAIVVYHLLIEGTVAMTGLHSLLRTIREHGGFAALREGLTNVARDESRHVNFGVLALRDGIRAGHRELIVDAVRRHVPAAACTMVAPEHRDTTPRLVQSLTDRPRRIGEQWQFAIASLGKRLAATGLDPETVRSLVNSFRQGCVDAVARYRELHGVDHPVRLESMDAGSLAEAAL</sequence>
<dbReference type="EMBL" id="CP078145">
    <property type="protein sequence ID" value="QXN88616.1"/>
    <property type="molecule type" value="Genomic_DNA"/>
</dbReference>
<keyword evidence="2" id="KW-1185">Reference proteome</keyword>
<proteinExistence type="predicted"/>
<evidence type="ECO:0000313" key="1">
    <source>
        <dbReference type="EMBL" id="QXN88616.1"/>
    </source>
</evidence>
<organism evidence="1 2">
    <name type="scientific">Nocardia iowensis</name>
    <dbReference type="NCBI Taxonomy" id="204891"/>
    <lineage>
        <taxon>Bacteria</taxon>
        <taxon>Bacillati</taxon>
        <taxon>Actinomycetota</taxon>
        <taxon>Actinomycetes</taxon>
        <taxon>Mycobacteriales</taxon>
        <taxon>Nocardiaceae</taxon>
        <taxon>Nocardia</taxon>
    </lineage>
</organism>